<sequence>MIYVPIFLKTLLMFSVGITAFRLMGSQAVGEMTDFDLVVVIAIGALMGAPLVDPSIHPLTSIIAISGFVVAQIVFSFLSLKSDRFEVLIMGRPIQIIRNGKVLMSGLKKARMTTKNLDQELRIKGIETAEKVKDGFLEPNGKVSLLLAKKSTEINIDKKETP</sequence>
<dbReference type="EMBL" id="JAOTPO010000003">
    <property type="protein sequence ID" value="MDE5412802.1"/>
    <property type="molecule type" value="Genomic_DNA"/>
</dbReference>
<comment type="subcellular location">
    <subcellularLocation>
        <location evidence="1">Cell membrane</location>
        <topology evidence="1">Multi-pass membrane protein</topology>
    </subcellularLocation>
</comment>
<evidence type="ECO:0000259" key="8">
    <source>
        <dbReference type="Pfam" id="PF04239"/>
    </source>
</evidence>
<protein>
    <submittedName>
        <fullName evidence="9">DUF421 domain-containing protein</fullName>
    </submittedName>
</protein>
<gene>
    <name evidence="9" type="ORF">N7Z68_05350</name>
</gene>
<dbReference type="Pfam" id="PF04239">
    <property type="entry name" value="DUF421"/>
    <property type="match status" value="1"/>
</dbReference>
<dbReference type="Proteomes" id="UP001148125">
    <property type="component" value="Unassembled WGS sequence"/>
</dbReference>
<evidence type="ECO:0000256" key="4">
    <source>
        <dbReference type="ARBA" id="ARBA00022692"/>
    </source>
</evidence>
<keyword evidence="10" id="KW-1185">Reference proteome</keyword>
<name>A0ABT5VBT2_9BACI</name>
<dbReference type="InterPro" id="IPR023090">
    <property type="entry name" value="UPF0702_alpha/beta_dom_sf"/>
</dbReference>
<keyword evidence="4 7" id="KW-0812">Transmembrane</keyword>
<feature type="transmembrane region" description="Helical" evidence="7">
    <location>
        <begin position="58"/>
        <end position="80"/>
    </location>
</feature>
<organism evidence="9 10">
    <name type="scientific">Alkalihalobacterium chitinilyticum</name>
    <dbReference type="NCBI Taxonomy" id="2980103"/>
    <lineage>
        <taxon>Bacteria</taxon>
        <taxon>Bacillati</taxon>
        <taxon>Bacillota</taxon>
        <taxon>Bacilli</taxon>
        <taxon>Bacillales</taxon>
        <taxon>Bacillaceae</taxon>
        <taxon>Alkalihalobacterium</taxon>
    </lineage>
</organism>
<accession>A0ABT5VBT2</accession>
<evidence type="ECO:0000256" key="5">
    <source>
        <dbReference type="ARBA" id="ARBA00022989"/>
    </source>
</evidence>
<keyword evidence="6 7" id="KW-0472">Membrane</keyword>
<evidence type="ECO:0000256" key="6">
    <source>
        <dbReference type="ARBA" id="ARBA00023136"/>
    </source>
</evidence>
<comment type="caution">
    <text evidence="9">The sequence shown here is derived from an EMBL/GenBank/DDBJ whole genome shotgun (WGS) entry which is preliminary data.</text>
</comment>
<dbReference type="Gene3D" id="3.30.240.20">
    <property type="entry name" value="bsu07140 like domains"/>
    <property type="match status" value="1"/>
</dbReference>
<feature type="transmembrane region" description="Helical" evidence="7">
    <location>
        <begin position="6"/>
        <end position="23"/>
    </location>
</feature>
<feature type="domain" description="YetF C-terminal" evidence="8">
    <location>
        <begin position="81"/>
        <end position="152"/>
    </location>
</feature>
<keyword evidence="3" id="KW-1003">Cell membrane</keyword>
<evidence type="ECO:0000256" key="1">
    <source>
        <dbReference type="ARBA" id="ARBA00004651"/>
    </source>
</evidence>
<evidence type="ECO:0000256" key="7">
    <source>
        <dbReference type="SAM" id="Phobius"/>
    </source>
</evidence>
<comment type="similarity">
    <text evidence="2">Belongs to the UPF0702 family.</text>
</comment>
<evidence type="ECO:0000256" key="2">
    <source>
        <dbReference type="ARBA" id="ARBA00006448"/>
    </source>
</evidence>
<evidence type="ECO:0000256" key="3">
    <source>
        <dbReference type="ARBA" id="ARBA00022475"/>
    </source>
</evidence>
<dbReference type="InterPro" id="IPR007353">
    <property type="entry name" value="DUF421"/>
</dbReference>
<dbReference type="PANTHER" id="PTHR34582">
    <property type="entry name" value="UPF0702 TRANSMEMBRANE PROTEIN YCAP"/>
    <property type="match status" value="1"/>
</dbReference>
<dbReference type="RefSeq" id="WP_275117438.1">
    <property type="nucleotide sequence ID" value="NZ_JAOTPO010000003.1"/>
</dbReference>
<keyword evidence="5 7" id="KW-1133">Transmembrane helix</keyword>
<dbReference type="PANTHER" id="PTHR34582:SF2">
    <property type="entry name" value="UPF0702 TRANSMEMBRANE PROTEIN YDFR"/>
    <property type="match status" value="1"/>
</dbReference>
<proteinExistence type="inferred from homology"/>
<evidence type="ECO:0000313" key="10">
    <source>
        <dbReference type="Proteomes" id="UP001148125"/>
    </source>
</evidence>
<evidence type="ECO:0000313" key="9">
    <source>
        <dbReference type="EMBL" id="MDE5412802.1"/>
    </source>
</evidence>
<reference evidence="9" key="1">
    <citation type="submission" date="2024-05" db="EMBL/GenBank/DDBJ databases">
        <title>Alkalihalobacillus sp. strain MEB203 novel alkaliphilic bacterium from Lonar Lake, India.</title>
        <authorList>
            <person name="Joshi A."/>
            <person name="Thite S."/>
            <person name="Mengade P."/>
        </authorList>
    </citation>
    <scope>NUCLEOTIDE SEQUENCE</scope>
    <source>
        <strain evidence="9">MEB 203</strain>
    </source>
</reference>